<keyword evidence="4" id="KW-0540">Nuclease</keyword>
<comment type="caution">
    <text evidence="19">The sequence shown here is derived from an EMBL/GenBank/DDBJ whole genome shotgun (WGS) entry which is preliminary data.</text>
</comment>
<evidence type="ECO:0000256" key="15">
    <source>
        <dbReference type="ARBA" id="ARBA00049244"/>
    </source>
</evidence>
<dbReference type="GO" id="GO:0003723">
    <property type="term" value="F:RNA binding"/>
    <property type="evidence" value="ECO:0007669"/>
    <property type="project" value="UniProtKB-KW"/>
</dbReference>
<feature type="domain" description="CCHC-type" evidence="17">
    <location>
        <begin position="365"/>
        <end position="380"/>
    </location>
</feature>
<evidence type="ECO:0000256" key="1">
    <source>
        <dbReference type="ARBA" id="ARBA00022578"/>
    </source>
</evidence>
<dbReference type="PANTHER" id="PTHR42648:SF11">
    <property type="entry name" value="TRANSPOSON TY4-P GAG-POL POLYPROTEIN"/>
    <property type="match status" value="1"/>
</dbReference>
<keyword evidence="20" id="KW-1185">Reference proteome</keyword>
<keyword evidence="12" id="KW-0239">DNA-directed DNA polymerase</keyword>
<dbReference type="SUPFAM" id="SSF53098">
    <property type="entry name" value="Ribonuclease H-like"/>
    <property type="match status" value="1"/>
</dbReference>
<keyword evidence="13" id="KW-0233">DNA recombination</keyword>
<evidence type="ECO:0000256" key="13">
    <source>
        <dbReference type="ARBA" id="ARBA00023172"/>
    </source>
</evidence>
<dbReference type="EMBL" id="CAGI01000181">
    <property type="protein sequence ID" value="CCF53332.1"/>
    <property type="molecule type" value="Genomic_DNA"/>
</dbReference>
<evidence type="ECO:0000256" key="9">
    <source>
        <dbReference type="ARBA" id="ARBA00022884"/>
    </source>
</evidence>
<dbReference type="GO" id="GO:0003964">
    <property type="term" value="F:RNA-directed DNA polymerase activity"/>
    <property type="evidence" value="ECO:0007669"/>
    <property type="project" value="UniProtKB-KW"/>
</dbReference>
<keyword evidence="7" id="KW-0378">Hydrolase</keyword>
<keyword evidence="10" id="KW-0229">DNA integration</keyword>
<dbReference type="GO" id="GO:0008270">
    <property type="term" value="F:zinc ion binding"/>
    <property type="evidence" value="ECO:0007669"/>
    <property type="project" value="UniProtKB-KW"/>
</dbReference>
<dbReference type="PROSITE" id="PS50994">
    <property type="entry name" value="INTEGRASE"/>
    <property type="match status" value="1"/>
</dbReference>
<reference evidence="19 20" key="1">
    <citation type="journal article" date="2012" name="Plant Cell">
        <title>Genome comparison of barley and maize smut fungi reveals targeted loss of RNA silencing components and species-specific presence of transposable elements.</title>
        <authorList>
            <person name="Laurie J.D."/>
            <person name="Ali S."/>
            <person name="Linning R."/>
            <person name="Mannhaupt G."/>
            <person name="Wong P."/>
            <person name="Gueldener U."/>
            <person name="Muensterkoetter M."/>
            <person name="Moore R."/>
            <person name="Kahmann R."/>
            <person name="Bakkeren G."/>
            <person name="Schirawski J."/>
        </authorList>
    </citation>
    <scope>NUCLEOTIDE SEQUENCE [LARGE SCALE GENOMIC DNA]</scope>
    <source>
        <strain evidence="20">Uh4875-4</strain>
    </source>
</reference>
<evidence type="ECO:0000259" key="17">
    <source>
        <dbReference type="PROSITE" id="PS50158"/>
    </source>
</evidence>
<evidence type="ECO:0000256" key="12">
    <source>
        <dbReference type="ARBA" id="ARBA00022932"/>
    </source>
</evidence>
<evidence type="ECO:0000256" key="14">
    <source>
        <dbReference type="ARBA" id="ARBA00048173"/>
    </source>
</evidence>
<evidence type="ECO:0000256" key="2">
    <source>
        <dbReference type="ARBA" id="ARBA00022664"/>
    </source>
</evidence>
<dbReference type="InterPro" id="IPR036397">
    <property type="entry name" value="RNaseH_sf"/>
</dbReference>
<keyword evidence="5" id="KW-0479">Metal-binding</keyword>
<dbReference type="SUPFAM" id="SSF57756">
    <property type="entry name" value="Retrovirus zinc finger-like domains"/>
    <property type="match status" value="1"/>
</dbReference>
<keyword evidence="11" id="KW-0695">RNA-directed DNA polymerase</keyword>
<dbReference type="GO" id="GO:0015074">
    <property type="term" value="P:DNA integration"/>
    <property type="evidence" value="ECO:0007669"/>
    <property type="project" value="UniProtKB-KW"/>
</dbReference>
<dbReference type="GO" id="GO:0003887">
    <property type="term" value="F:DNA-directed DNA polymerase activity"/>
    <property type="evidence" value="ECO:0007669"/>
    <property type="project" value="UniProtKB-KW"/>
</dbReference>
<keyword evidence="12" id="KW-0808">Transferase</keyword>
<evidence type="ECO:0000256" key="8">
    <source>
        <dbReference type="ARBA" id="ARBA00022842"/>
    </source>
</evidence>
<dbReference type="AlphaFoldDB" id="I2G2D9"/>
<dbReference type="GO" id="GO:0006310">
    <property type="term" value="P:DNA recombination"/>
    <property type="evidence" value="ECO:0007669"/>
    <property type="project" value="UniProtKB-KW"/>
</dbReference>
<evidence type="ECO:0000256" key="11">
    <source>
        <dbReference type="ARBA" id="ARBA00022918"/>
    </source>
</evidence>
<protein>
    <submittedName>
        <fullName evidence="19">Conserved uncharacterized protein</fullName>
    </submittedName>
</protein>
<sequence>MGHIIKYAMDDNDEEQAISPLSIMIKCIAILYKAMHNLGPFQNQNKLSRAMQTRVTLFLANEEWDVTCILDLKIEGPIEHVCNPELHLPIKTEAPMSAMGDPPIPNMSDPNRCLVGHKATPGPTPELSTISNHHLKVLSSLNERMQWEEHELLDPRVISVHAWRCKIFTMLSVVPFVRRVLDRKATTFEDANVMLSSIVMQSFSNMLHTEYFAKHRDQPVLIAIDLFDWALKKCTVHSNIKEYELLAVTLDLHWDQVGSHTYDFLIKWEAHVLELHEYLKDPWMPDYHYRTLKHALPSGQNALFNSVFILHEKVHGRDQTIASISNVLHQCYELAAKNSPTTMQHRRTTEESELVALRAATLINCWACGELGHAANCCPNDAAHICWKEGKVKVPPKGCTNTSFSTKVELALFNTPPRLVPFVFDSGASCVMVNSALHGKDWQDMREAVSITTANGGQLSATKMGGTVSLLSFSPKMWHWEWITYQNCLLVPNLVTNLIGTKSVTHAQGKVTFENELVTVQDKCACAVHVLMSGDGYPAAAMMIWNDQMAKPTILLAFAATTSHTGNTHRTCPKANLWHCRLGHASHDSIMRTQMVTLSHDIPSAPAIHPNTLCDTCVWSKATARTPAHPWQTKGPLELVSMDVMGLLHGTTMFTYVLIIHDAYSGMVWVQGLTSKGQVAQEAGWWFSEICVATHWELSEVVFDHGIKEVQVDQGELWSTAFCDLCSSTGVKVTASPTQQHSDNTFAE</sequence>
<evidence type="ECO:0000313" key="20">
    <source>
        <dbReference type="Proteomes" id="UP000006174"/>
    </source>
</evidence>
<keyword evidence="9" id="KW-0694">RNA-binding</keyword>
<dbReference type="InterPro" id="IPR039537">
    <property type="entry name" value="Retrotran_Ty1/copia-like"/>
</dbReference>
<dbReference type="PROSITE" id="PS50158">
    <property type="entry name" value="ZF_CCHC"/>
    <property type="match status" value="1"/>
</dbReference>
<feature type="domain" description="Integrase catalytic" evidence="18">
    <location>
        <begin position="632"/>
        <end position="748"/>
    </location>
</feature>
<keyword evidence="16" id="KW-0862">Zinc</keyword>
<evidence type="ECO:0000256" key="5">
    <source>
        <dbReference type="ARBA" id="ARBA00022723"/>
    </source>
</evidence>
<dbReference type="Gene3D" id="3.30.420.10">
    <property type="entry name" value="Ribonuclease H-like superfamily/Ribonuclease H"/>
    <property type="match status" value="1"/>
</dbReference>
<dbReference type="PANTHER" id="PTHR42648">
    <property type="entry name" value="TRANSPOSASE, PUTATIVE-RELATED"/>
    <property type="match status" value="1"/>
</dbReference>
<keyword evidence="3" id="KW-0548">Nucleotidyltransferase</keyword>
<dbReference type="OrthoDB" id="1110994at2759"/>
<keyword evidence="1" id="KW-0815">Transposition</keyword>
<comment type="catalytic activity">
    <reaction evidence="15">
        <text>DNA(n) + a 2'-deoxyribonucleoside 5'-triphosphate = DNA(n+1) + diphosphate</text>
        <dbReference type="Rhea" id="RHEA:22508"/>
        <dbReference type="Rhea" id="RHEA-COMP:17339"/>
        <dbReference type="Rhea" id="RHEA-COMP:17340"/>
        <dbReference type="ChEBI" id="CHEBI:33019"/>
        <dbReference type="ChEBI" id="CHEBI:61560"/>
        <dbReference type="ChEBI" id="CHEBI:173112"/>
        <dbReference type="EC" id="2.7.7.7"/>
    </reaction>
</comment>
<evidence type="ECO:0000256" key="16">
    <source>
        <dbReference type="PROSITE-ProRule" id="PRU00047"/>
    </source>
</evidence>
<dbReference type="GO" id="GO:0004519">
    <property type="term" value="F:endonuclease activity"/>
    <property type="evidence" value="ECO:0007669"/>
    <property type="project" value="UniProtKB-KW"/>
</dbReference>
<evidence type="ECO:0000256" key="6">
    <source>
        <dbReference type="ARBA" id="ARBA00022759"/>
    </source>
</evidence>
<dbReference type="HOGENOM" id="CLU_413996_0_0_1"/>
<keyword evidence="16" id="KW-0863">Zinc-finger</keyword>
<organism evidence="19 20">
    <name type="scientific">Ustilago hordei</name>
    <name type="common">Barley covered smut fungus</name>
    <dbReference type="NCBI Taxonomy" id="120017"/>
    <lineage>
        <taxon>Eukaryota</taxon>
        <taxon>Fungi</taxon>
        <taxon>Dikarya</taxon>
        <taxon>Basidiomycota</taxon>
        <taxon>Ustilaginomycotina</taxon>
        <taxon>Ustilaginomycetes</taxon>
        <taxon>Ustilaginales</taxon>
        <taxon>Ustilaginaceae</taxon>
        <taxon>Ustilago</taxon>
    </lineage>
</organism>
<dbReference type="GO" id="GO:0032196">
    <property type="term" value="P:transposition"/>
    <property type="evidence" value="ECO:0007669"/>
    <property type="project" value="UniProtKB-KW"/>
</dbReference>
<dbReference type="Proteomes" id="UP000006174">
    <property type="component" value="Unassembled WGS sequence"/>
</dbReference>
<keyword evidence="2" id="KW-0507">mRNA processing</keyword>
<dbReference type="InterPro" id="IPR012337">
    <property type="entry name" value="RNaseH-like_sf"/>
</dbReference>
<dbReference type="GO" id="GO:0005634">
    <property type="term" value="C:nucleus"/>
    <property type="evidence" value="ECO:0007669"/>
    <property type="project" value="UniProtKB-ARBA"/>
</dbReference>
<evidence type="ECO:0000256" key="10">
    <source>
        <dbReference type="ARBA" id="ARBA00022908"/>
    </source>
</evidence>
<proteinExistence type="predicted"/>
<name>I2G2D9_USTHO</name>
<keyword evidence="8" id="KW-0460">Magnesium</keyword>
<dbReference type="eggNOG" id="KOG0017">
    <property type="taxonomic scope" value="Eukaryota"/>
</dbReference>
<dbReference type="InterPro" id="IPR001878">
    <property type="entry name" value="Znf_CCHC"/>
</dbReference>
<dbReference type="InterPro" id="IPR001584">
    <property type="entry name" value="Integrase_cat-core"/>
</dbReference>
<dbReference type="GO" id="GO:0016787">
    <property type="term" value="F:hydrolase activity"/>
    <property type="evidence" value="ECO:0007669"/>
    <property type="project" value="UniProtKB-KW"/>
</dbReference>
<dbReference type="InterPro" id="IPR036875">
    <property type="entry name" value="Znf_CCHC_sf"/>
</dbReference>
<keyword evidence="6" id="KW-0255">Endonuclease</keyword>
<comment type="catalytic activity">
    <reaction evidence="14">
        <text>DNA(n) + a 2'-deoxyribonucleoside 5'-triphosphate = DNA(n+1) + diphosphate</text>
        <dbReference type="Rhea" id="RHEA:22508"/>
        <dbReference type="Rhea" id="RHEA-COMP:17339"/>
        <dbReference type="Rhea" id="RHEA-COMP:17340"/>
        <dbReference type="ChEBI" id="CHEBI:33019"/>
        <dbReference type="ChEBI" id="CHEBI:61560"/>
        <dbReference type="ChEBI" id="CHEBI:173112"/>
        <dbReference type="EC" id="2.7.7.49"/>
    </reaction>
</comment>
<accession>I2G2D9</accession>
<gene>
    <name evidence="19" type="ORF">UHOR_02803</name>
</gene>
<evidence type="ECO:0000259" key="18">
    <source>
        <dbReference type="PROSITE" id="PS50994"/>
    </source>
</evidence>
<evidence type="ECO:0000256" key="3">
    <source>
        <dbReference type="ARBA" id="ARBA00022695"/>
    </source>
</evidence>
<dbReference type="GO" id="GO:0006397">
    <property type="term" value="P:mRNA processing"/>
    <property type="evidence" value="ECO:0007669"/>
    <property type="project" value="UniProtKB-KW"/>
</dbReference>
<evidence type="ECO:0000256" key="7">
    <source>
        <dbReference type="ARBA" id="ARBA00022801"/>
    </source>
</evidence>
<evidence type="ECO:0000313" key="19">
    <source>
        <dbReference type="EMBL" id="CCF53332.1"/>
    </source>
</evidence>
<evidence type="ECO:0000256" key="4">
    <source>
        <dbReference type="ARBA" id="ARBA00022722"/>
    </source>
</evidence>